<dbReference type="InterPro" id="IPR001412">
    <property type="entry name" value="aa-tRNA-synth_I_CS"/>
</dbReference>
<keyword evidence="6 7" id="KW-0030">Aminoacyl-tRNA synthetase</keyword>
<keyword evidence="7" id="KW-0648">Protein biosynthesis</keyword>
<dbReference type="Gene3D" id="3.40.50.620">
    <property type="entry name" value="HUPs"/>
    <property type="match status" value="1"/>
</dbReference>
<dbReference type="PANTHER" id="PTHR43311">
    <property type="entry name" value="GLUTAMATE--TRNA LIGASE"/>
    <property type="match status" value="1"/>
</dbReference>
<evidence type="ECO:0000256" key="3">
    <source>
        <dbReference type="ARBA" id="ARBA00022741"/>
    </source>
</evidence>
<evidence type="ECO:0000256" key="5">
    <source>
        <dbReference type="ARBA" id="ARBA00022840"/>
    </source>
</evidence>
<reference evidence="9 10" key="1">
    <citation type="submission" date="2019-08" db="EMBL/GenBank/DDBJ databases">
        <title>Complete genome sequence of Terriglobus albidus strain ORNL.</title>
        <authorList>
            <person name="Podar M."/>
        </authorList>
    </citation>
    <scope>NUCLEOTIDE SEQUENCE [LARGE SCALE GENOMIC DNA]</scope>
    <source>
        <strain evidence="9 10">ORNL</strain>
    </source>
</reference>
<dbReference type="InterPro" id="IPR000924">
    <property type="entry name" value="Glu/Gln-tRNA-synth"/>
</dbReference>
<dbReference type="PRINTS" id="PR00987">
    <property type="entry name" value="TRNASYNTHGLU"/>
</dbReference>
<keyword evidence="2" id="KW-0479">Metal-binding</keyword>
<protein>
    <submittedName>
        <fullName evidence="9">tRNA glutamyl-Q(34) synthetase GluQRS</fullName>
        <ecNumber evidence="9">6.1.1.-</ecNumber>
    </submittedName>
</protein>
<keyword evidence="10" id="KW-1185">Reference proteome</keyword>
<dbReference type="InterPro" id="IPR049940">
    <property type="entry name" value="GluQ/Sye"/>
</dbReference>
<name>A0A5B9EGA5_9BACT</name>
<keyword evidence="4" id="KW-0862">Zinc</keyword>
<dbReference type="NCBIfam" id="NF004315">
    <property type="entry name" value="PRK05710.1-4"/>
    <property type="match status" value="1"/>
</dbReference>
<dbReference type="InterPro" id="IPR020058">
    <property type="entry name" value="Glu/Gln-tRNA-synth_Ib_cat-dom"/>
</dbReference>
<dbReference type="AlphaFoldDB" id="A0A5B9EGA5"/>
<dbReference type="EMBL" id="CP042806">
    <property type="protein sequence ID" value="QEE31088.1"/>
    <property type="molecule type" value="Genomic_DNA"/>
</dbReference>
<evidence type="ECO:0000256" key="2">
    <source>
        <dbReference type="ARBA" id="ARBA00022723"/>
    </source>
</evidence>
<organism evidence="9 10">
    <name type="scientific">Terriglobus albidus</name>
    <dbReference type="NCBI Taxonomy" id="1592106"/>
    <lineage>
        <taxon>Bacteria</taxon>
        <taxon>Pseudomonadati</taxon>
        <taxon>Acidobacteriota</taxon>
        <taxon>Terriglobia</taxon>
        <taxon>Terriglobales</taxon>
        <taxon>Acidobacteriaceae</taxon>
        <taxon>Terriglobus</taxon>
    </lineage>
</organism>
<dbReference type="OrthoDB" id="9807503at2"/>
<proteinExistence type="inferred from homology"/>
<gene>
    <name evidence="9" type="ORF">FTW19_25620</name>
</gene>
<dbReference type="Pfam" id="PF00749">
    <property type="entry name" value="tRNA-synt_1c"/>
    <property type="match status" value="1"/>
</dbReference>
<dbReference type="KEGG" id="talb:FTW19_25620"/>
<dbReference type="PROSITE" id="PS00178">
    <property type="entry name" value="AA_TRNA_LIGASE_I"/>
    <property type="match status" value="1"/>
</dbReference>
<dbReference type="InterPro" id="IPR014729">
    <property type="entry name" value="Rossmann-like_a/b/a_fold"/>
</dbReference>
<keyword evidence="5 7" id="KW-0067">ATP-binding</keyword>
<comment type="similarity">
    <text evidence="7">Belongs to the class-I aminoacyl-tRNA synthetase family.</text>
</comment>
<keyword evidence="3 7" id="KW-0547">Nucleotide-binding</keyword>
<accession>A0A5B9EGA5</accession>
<evidence type="ECO:0000259" key="8">
    <source>
        <dbReference type="Pfam" id="PF00749"/>
    </source>
</evidence>
<dbReference type="PANTHER" id="PTHR43311:SF1">
    <property type="entry name" value="GLUTAMYL-Q TRNA(ASP) SYNTHETASE"/>
    <property type="match status" value="1"/>
</dbReference>
<dbReference type="GO" id="GO:0006424">
    <property type="term" value="P:glutamyl-tRNA aminoacylation"/>
    <property type="evidence" value="ECO:0007669"/>
    <property type="project" value="TreeGrafter"/>
</dbReference>
<dbReference type="Proteomes" id="UP000321820">
    <property type="component" value="Chromosome"/>
</dbReference>
<dbReference type="RefSeq" id="WP_147650382.1">
    <property type="nucleotide sequence ID" value="NZ_CP042806.1"/>
</dbReference>
<dbReference type="GO" id="GO:0004818">
    <property type="term" value="F:glutamate-tRNA ligase activity"/>
    <property type="evidence" value="ECO:0007669"/>
    <property type="project" value="TreeGrafter"/>
</dbReference>
<feature type="domain" description="Glutamyl/glutaminyl-tRNA synthetase class Ib catalytic" evidence="8">
    <location>
        <begin position="6"/>
        <end position="273"/>
    </location>
</feature>
<evidence type="ECO:0000313" key="9">
    <source>
        <dbReference type="EMBL" id="QEE31088.1"/>
    </source>
</evidence>
<dbReference type="EC" id="6.1.1.-" evidence="9"/>
<dbReference type="GO" id="GO:0005524">
    <property type="term" value="F:ATP binding"/>
    <property type="evidence" value="ECO:0007669"/>
    <property type="project" value="UniProtKB-KW"/>
</dbReference>
<evidence type="ECO:0000256" key="7">
    <source>
        <dbReference type="RuleBase" id="RU363037"/>
    </source>
</evidence>
<sequence>MSILYRGRIAPTPTGYIHLGHARTFWIAQQRAVGGVLVLRNEDLDRQRCKPEFAAAMLEDLRWFGLDWQEGPDVGGPFAPYTQSERLPLYEDALRRLLAMGLAYACTCSRKDLARIAAPHAEDDDEPVYDNHCRPAELEPQDFAAGVNYRFRIPDGEVLQFTDGNLGSQRFIGGEDFGDFLIWRKDCLPSYQLACVVDDAAMQITEVVRGRDLLKSTARQILLQQALGLPTPAYFHTELVLDDHGERLAKRHDALALRTLRAQGISPQQLIDSFMK</sequence>
<evidence type="ECO:0000313" key="10">
    <source>
        <dbReference type="Proteomes" id="UP000321820"/>
    </source>
</evidence>
<evidence type="ECO:0000256" key="1">
    <source>
        <dbReference type="ARBA" id="ARBA00022598"/>
    </source>
</evidence>
<dbReference type="SUPFAM" id="SSF52374">
    <property type="entry name" value="Nucleotidylyl transferase"/>
    <property type="match status" value="1"/>
</dbReference>
<evidence type="ECO:0000256" key="6">
    <source>
        <dbReference type="ARBA" id="ARBA00023146"/>
    </source>
</evidence>
<keyword evidence="1 7" id="KW-0436">Ligase</keyword>
<evidence type="ECO:0000256" key="4">
    <source>
        <dbReference type="ARBA" id="ARBA00022833"/>
    </source>
</evidence>
<dbReference type="GO" id="GO:0005829">
    <property type="term" value="C:cytosol"/>
    <property type="evidence" value="ECO:0007669"/>
    <property type="project" value="TreeGrafter"/>
</dbReference>